<dbReference type="AlphaFoldDB" id="A0A5C8NE46"/>
<dbReference type="RefSeq" id="WP_147686742.1">
    <property type="nucleotide sequence ID" value="NZ_VDUX01000005.1"/>
</dbReference>
<comment type="caution">
    <text evidence="1">The sequence shown here is derived from an EMBL/GenBank/DDBJ whole genome shotgun (WGS) entry which is preliminary data.</text>
</comment>
<dbReference type="EMBL" id="VDUX01000005">
    <property type="protein sequence ID" value="TXL57877.1"/>
    <property type="molecule type" value="Genomic_DNA"/>
</dbReference>
<reference evidence="1 2" key="1">
    <citation type="submission" date="2019-06" db="EMBL/GenBank/DDBJ databases">
        <title>Aeromicrobium sp. nov., isolated from a maize field.</title>
        <authorList>
            <person name="Lin S.-Y."/>
            <person name="Tsai C.-F."/>
            <person name="Young C.-C."/>
        </authorList>
    </citation>
    <scope>NUCLEOTIDE SEQUENCE [LARGE SCALE GENOMIC DNA]</scope>
    <source>
        <strain evidence="1 2">CC-CFT486</strain>
    </source>
</reference>
<accession>A0A5C8NE46</accession>
<evidence type="ECO:0000313" key="2">
    <source>
        <dbReference type="Proteomes" id="UP000321571"/>
    </source>
</evidence>
<gene>
    <name evidence="1" type="ORF">FHP06_11065</name>
</gene>
<keyword evidence="2" id="KW-1185">Reference proteome</keyword>
<dbReference type="OrthoDB" id="3748389at2"/>
<organism evidence="1 2">
    <name type="scientific">Aeromicrobium terrae</name>
    <dbReference type="NCBI Taxonomy" id="2498846"/>
    <lineage>
        <taxon>Bacteria</taxon>
        <taxon>Bacillati</taxon>
        <taxon>Actinomycetota</taxon>
        <taxon>Actinomycetes</taxon>
        <taxon>Propionibacteriales</taxon>
        <taxon>Nocardioidaceae</taxon>
        <taxon>Aeromicrobium</taxon>
    </lineage>
</organism>
<dbReference type="Proteomes" id="UP000321571">
    <property type="component" value="Unassembled WGS sequence"/>
</dbReference>
<sequence length="230" mass="26204">MLTSERLDIEETACVALQQEVALDDGARITRFPIGLAYGKVFLSFAAQAGCRGYGEDGFSSLRHVRVEQNGQIVPPGGGGGGGSDDLWTDHIEFDLNDFQGSVFDIVYFDDSGEVARETVDLDDIRPQFEWRVQAPRRIQLMNEYGVEWPLWEDEHTSPDDYPQLTSSLVDELRAWAKAFLEHFDWKTGWPTDFDSEYHRLEGRRLAERLRSELGDDFVVTFDDWTSPAE</sequence>
<evidence type="ECO:0000313" key="1">
    <source>
        <dbReference type="EMBL" id="TXL57877.1"/>
    </source>
</evidence>
<name>A0A5C8NE46_9ACTN</name>
<protein>
    <submittedName>
        <fullName evidence="1">Uncharacterized protein</fullName>
    </submittedName>
</protein>
<proteinExistence type="predicted"/>